<sequence>MSNLTGSMKCNTKMRNKTGIPSTKAHPAPPTGHPNELKSKLKKIIPAQKRQQ</sequence>
<protein>
    <submittedName>
        <fullName evidence="2">Uncharacterized protein</fullName>
    </submittedName>
</protein>
<accession>A0A0R2B780</accession>
<comment type="caution">
    <text evidence="2">The sequence shown here is derived from an EMBL/GenBank/DDBJ whole genome shotgun (WGS) entry which is preliminary data.</text>
</comment>
<dbReference type="Proteomes" id="UP000051845">
    <property type="component" value="Unassembled WGS sequence"/>
</dbReference>
<dbReference type="EMBL" id="AYYR01000078">
    <property type="protein sequence ID" value="KRM74498.1"/>
    <property type="molecule type" value="Genomic_DNA"/>
</dbReference>
<reference evidence="2 3" key="1">
    <citation type="journal article" date="2015" name="Genome Announc.">
        <title>Expanding the biotechnology potential of lactobacilli through comparative genomics of 213 strains and associated genera.</title>
        <authorList>
            <person name="Sun Z."/>
            <person name="Harris H.M."/>
            <person name="McCann A."/>
            <person name="Guo C."/>
            <person name="Argimon S."/>
            <person name="Zhang W."/>
            <person name="Yang X."/>
            <person name="Jeffery I.B."/>
            <person name="Cooney J.C."/>
            <person name="Kagawa T.F."/>
            <person name="Liu W."/>
            <person name="Song Y."/>
            <person name="Salvetti E."/>
            <person name="Wrobel A."/>
            <person name="Rasinkangas P."/>
            <person name="Parkhill J."/>
            <person name="Rea M.C."/>
            <person name="O'Sullivan O."/>
            <person name="Ritari J."/>
            <person name="Douillard F.P."/>
            <person name="Paul Ross R."/>
            <person name="Yang R."/>
            <person name="Briner A.E."/>
            <person name="Felis G.E."/>
            <person name="de Vos W.M."/>
            <person name="Barrangou R."/>
            <person name="Klaenhammer T.R."/>
            <person name="Caufield P.W."/>
            <person name="Cui Y."/>
            <person name="Zhang H."/>
            <person name="O'Toole P.W."/>
        </authorList>
    </citation>
    <scope>NUCLEOTIDE SEQUENCE [LARGE SCALE GENOMIC DNA]</scope>
    <source>
        <strain evidence="2 3">DSM 20515</strain>
    </source>
</reference>
<evidence type="ECO:0000313" key="2">
    <source>
        <dbReference type="EMBL" id="KRM74498.1"/>
    </source>
</evidence>
<proteinExistence type="predicted"/>
<name>A0A0R2B780_SECCO</name>
<evidence type="ECO:0000256" key="1">
    <source>
        <dbReference type="SAM" id="MobiDB-lite"/>
    </source>
</evidence>
<evidence type="ECO:0000313" key="3">
    <source>
        <dbReference type="Proteomes" id="UP000051845"/>
    </source>
</evidence>
<gene>
    <name evidence="2" type="ORF">FC82_GL000127</name>
</gene>
<organism evidence="2 3">
    <name type="scientific">Secundilactobacillus collinoides DSM 20515 = JCM 1123</name>
    <dbReference type="NCBI Taxonomy" id="1423733"/>
    <lineage>
        <taxon>Bacteria</taxon>
        <taxon>Bacillati</taxon>
        <taxon>Bacillota</taxon>
        <taxon>Bacilli</taxon>
        <taxon>Lactobacillales</taxon>
        <taxon>Lactobacillaceae</taxon>
        <taxon>Secundilactobacillus</taxon>
    </lineage>
</organism>
<dbReference type="AlphaFoldDB" id="A0A0R2B780"/>
<dbReference type="PATRIC" id="fig|1423733.4.peg.136"/>
<feature type="compositionally biased region" description="Polar residues" evidence="1">
    <location>
        <begin position="1"/>
        <end position="10"/>
    </location>
</feature>
<feature type="region of interest" description="Disordered" evidence="1">
    <location>
        <begin position="1"/>
        <end position="52"/>
    </location>
</feature>